<evidence type="ECO:0000313" key="1">
    <source>
        <dbReference type="EMBL" id="GHI90476.1"/>
    </source>
</evidence>
<comment type="caution">
    <text evidence="1">The sequence shown here is derived from an EMBL/GenBank/DDBJ whole genome shotgun (WGS) entry which is preliminary data.</text>
</comment>
<accession>A0A919H9C1</accession>
<dbReference type="RefSeq" id="WP_031143253.1">
    <property type="nucleotide sequence ID" value="NZ_BNEE01000011.1"/>
</dbReference>
<evidence type="ECO:0008006" key="3">
    <source>
        <dbReference type="Google" id="ProtNLM"/>
    </source>
</evidence>
<organism evidence="1 2">
    <name type="scientific">Streptomyces xanthophaeus</name>
    <dbReference type="NCBI Taxonomy" id="67385"/>
    <lineage>
        <taxon>Bacteria</taxon>
        <taxon>Bacillati</taxon>
        <taxon>Actinomycetota</taxon>
        <taxon>Actinomycetes</taxon>
        <taxon>Kitasatosporales</taxon>
        <taxon>Streptomycetaceae</taxon>
        <taxon>Streptomyces</taxon>
    </lineage>
</organism>
<evidence type="ECO:0000313" key="2">
    <source>
        <dbReference type="Proteomes" id="UP000600026"/>
    </source>
</evidence>
<dbReference type="Proteomes" id="UP000600026">
    <property type="component" value="Unassembled WGS sequence"/>
</dbReference>
<keyword evidence="2" id="KW-1185">Reference proteome</keyword>
<dbReference type="AlphaFoldDB" id="A0A919H9C1"/>
<name>A0A919H9C1_9ACTN</name>
<sequence>MTIASPDQRPDEATLEFLRSAFEPEWREPALGYEAVSTWEAENGAVLPEPYRSLVAEIANGSSLGPPEDGGLLPLGWLTPAWPHPADRNPAAPFPLQETWAWEGEPLVEDHDERVADVHGHGSVVLGTDDELSYWVLVVTGPQRGKVWLLSDVGAHPYPGPEALGFLEWVQRWQSGDGWWA</sequence>
<protein>
    <recommendedName>
        <fullName evidence="3">Knr4/Smi1-like domain-containing protein</fullName>
    </recommendedName>
</protein>
<dbReference type="EMBL" id="BNEE01000011">
    <property type="protein sequence ID" value="GHI90476.1"/>
    <property type="molecule type" value="Genomic_DNA"/>
</dbReference>
<dbReference type="OrthoDB" id="1190024at2"/>
<reference evidence="1" key="1">
    <citation type="submission" date="2020-09" db="EMBL/GenBank/DDBJ databases">
        <title>Whole genome shotgun sequence of Streptomyces xanthophaeus NBRC 12829.</title>
        <authorList>
            <person name="Komaki H."/>
            <person name="Tamura T."/>
        </authorList>
    </citation>
    <scope>NUCLEOTIDE SEQUENCE</scope>
    <source>
        <strain evidence="1">NBRC 12829</strain>
    </source>
</reference>
<proteinExistence type="predicted"/>
<gene>
    <name evidence="1" type="ORF">Sxan_78400</name>
</gene>